<dbReference type="PANTHER" id="PTHR43046">
    <property type="entry name" value="GDP-MANNOSE MANNOSYL HYDROLASE"/>
    <property type="match status" value="1"/>
</dbReference>
<dbReference type="PROSITE" id="PS51462">
    <property type="entry name" value="NUDIX"/>
    <property type="match status" value="1"/>
</dbReference>
<sequence>MLKDLLLRIIKPGLFLNDEQYRQFLSLVNSGKITKETNPTKHCCVFFIPFNSQTKEIFIVDHKKARQWIVPGGHIEAGESLEDALRREAKEELGISMAKIPKPFLFTVMDVYSEGQSCKVHYDVWYLIPNTRGLNVDFTEFNTARWVNKQKAKELITHEVYLRGIERIVGF</sequence>
<comment type="similarity">
    <text evidence="3">Belongs to the Nudix hydrolase family.</text>
</comment>
<reference evidence="5 6" key="1">
    <citation type="journal article" date="2016" name="Nat. Commun.">
        <title>Thousands of microbial genomes shed light on interconnected biogeochemical processes in an aquifer system.</title>
        <authorList>
            <person name="Anantharaman K."/>
            <person name="Brown C.T."/>
            <person name="Hug L.A."/>
            <person name="Sharon I."/>
            <person name="Castelle C.J."/>
            <person name="Probst A.J."/>
            <person name="Thomas B.C."/>
            <person name="Singh A."/>
            <person name="Wilkins M.J."/>
            <person name="Karaoz U."/>
            <person name="Brodie E.L."/>
            <person name="Williams K.H."/>
            <person name="Hubbard S.S."/>
            <person name="Banfield J.F."/>
        </authorList>
    </citation>
    <scope>NUCLEOTIDE SEQUENCE [LARGE SCALE GENOMIC DNA]</scope>
</reference>
<dbReference type="Pfam" id="PF00293">
    <property type="entry name" value="NUDIX"/>
    <property type="match status" value="1"/>
</dbReference>
<dbReference type="Proteomes" id="UP000179024">
    <property type="component" value="Unassembled WGS sequence"/>
</dbReference>
<dbReference type="PANTHER" id="PTHR43046:SF14">
    <property type="entry name" value="MUTT_NUDIX FAMILY PROTEIN"/>
    <property type="match status" value="1"/>
</dbReference>
<feature type="domain" description="Nudix hydrolase" evidence="4">
    <location>
        <begin position="40"/>
        <end position="169"/>
    </location>
</feature>
<evidence type="ECO:0000256" key="1">
    <source>
        <dbReference type="ARBA" id="ARBA00001946"/>
    </source>
</evidence>
<comment type="cofactor">
    <cofactor evidence="1">
        <name>Mg(2+)</name>
        <dbReference type="ChEBI" id="CHEBI:18420"/>
    </cofactor>
</comment>
<dbReference type="EMBL" id="MGAE01000009">
    <property type="protein sequence ID" value="OGK39951.1"/>
    <property type="molecule type" value="Genomic_DNA"/>
</dbReference>
<name>A0A1F7I9B2_9BACT</name>
<accession>A0A1F7I9B2</accession>
<evidence type="ECO:0000259" key="4">
    <source>
        <dbReference type="PROSITE" id="PS51462"/>
    </source>
</evidence>
<dbReference type="Gene3D" id="3.90.79.10">
    <property type="entry name" value="Nucleoside Triphosphate Pyrophosphohydrolase"/>
    <property type="match status" value="1"/>
</dbReference>
<dbReference type="PROSITE" id="PS00893">
    <property type="entry name" value="NUDIX_BOX"/>
    <property type="match status" value="1"/>
</dbReference>
<dbReference type="InterPro" id="IPR015797">
    <property type="entry name" value="NUDIX_hydrolase-like_dom_sf"/>
</dbReference>
<dbReference type="InterPro" id="IPR020084">
    <property type="entry name" value="NUDIX_hydrolase_CS"/>
</dbReference>
<dbReference type="InterPro" id="IPR000086">
    <property type="entry name" value="NUDIX_hydrolase_dom"/>
</dbReference>
<dbReference type="AlphaFoldDB" id="A0A1F7I9B2"/>
<dbReference type="InterPro" id="IPR020476">
    <property type="entry name" value="Nudix_hydrolase"/>
</dbReference>
<gene>
    <name evidence="5" type="ORF">A3F34_01315</name>
</gene>
<evidence type="ECO:0000313" key="5">
    <source>
        <dbReference type="EMBL" id="OGK39951.1"/>
    </source>
</evidence>
<evidence type="ECO:0000256" key="2">
    <source>
        <dbReference type="ARBA" id="ARBA00022801"/>
    </source>
</evidence>
<evidence type="ECO:0000256" key="3">
    <source>
        <dbReference type="RuleBase" id="RU003476"/>
    </source>
</evidence>
<evidence type="ECO:0000313" key="6">
    <source>
        <dbReference type="Proteomes" id="UP000179024"/>
    </source>
</evidence>
<dbReference type="PRINTS" id="PR00502">
    <property type="entry name" value="NUDIXFAMILY"/>
</dbReference>
<dbReference type="GO" id="GO:0016787">
    <property type="term" value="F:hydrolase activity"/>
    <property type="evidence" value="ECO:0007669"/>
    <property type="project" value="UniProtKB-KW"/>
</dbReference>
<dbReference type="SUPFAM" id="SSF55811">
    <property type="entry name" value="Nudix"/>
    <property type="match status" value="1"/>
</dbReference>
<protein>
    <recommendedName>
        <fullName evidence="4">Nudix hydrolase domain-containing protein</fullName>
    </recommendedName>
</protein>
<keyword evidence="2 3" id="KW-0378">Hydrolase</keyword>
<organism evidence="5 6">
    <name type="scientific">Candidatus Roizmanbacteria bacterium RIFCSPHIGHO2_12_FULL_44_10</name>
    <dbReference type="NCBI Taxonomy" id="1802054"/>
    <lineage>
        <taxon>Bacteria</taxon>
        <taxon>Candidatus Roizmaniibacteriota</taxon>
    </lineage>
</organism>
<comment type="caution">
    <text evidence="5">The sequence shown here is derived from an EMBL/GenBank/DDBJ whole genome shotgun (WGS) entry which is preliminary data.</text>
</comment>
<proteinExistence type="inferred from homology"/>